<name>J0D3D7_AURST</name>
<dbReference type="PANTHER" id="PTHR23354:SF62">
    <property type="entry name" value="MUSTARD, ISOFORM V"/>
    <property type="match status" value="1"/>
</dbReference>
<dbReference type="PROSITE" id="PS51886">
    <property type="entry name" value="TLDC"/>
    <property type="match status" value="1"/>
</dbReference>
<dbReference type="Proteomes" id="UP000006514">
    <property type="component" value="Unassembled WGS sequence"/>
</dbReference>
<dbReference type="GO" id="GO:0006979">
    <property type="term" value="P:response to oxidative stress"/>
    <property type="evidence" value="ECO:0007669"/>
    <property type="project" value="TreeGrafter"/>
</dbReference>
<sequence>MDVVAPFICIIAHGLFLPSIHRRSNAPVLPTTHGLACIAQQHRQASAGPGSRPSRQFKSVARNAVLARRVRPSERRACLQGRPCVEQRVRVLRGRADWRANRASRAHGGHRSRAVCRYRFPGAPIPSWFSSIAHTLQLRGYLPPLARLESTWTLLYSLDQHGISLSTLYKRCANPVDEETPRLALLVVRDADDGVFGAFVPDGVVMHRRYYGSGESFLWRTTRAPQTGEDGVQVYCWTGKNTYVALCEPAFLSFGGGDGHYGLWIDSTLFDGSSARCPTFDNDVLSGPPRPFEHHEPPIRRDDVDLLGHSEQPHERAPTITDKFECVGLEVWWIGAA</sequence>
<dbReference type="OrthoDB" id="26679at2759"/>
<evidence type="ECO:0000256" key="3">
    <source>
        <dbReference type="ARBA" id="ARBA00023128"/>
    </source>
</evidence>
<accession>J0D3D7</accession>
<dbReference type="GO" id="GO:0005634">
    <property type="term" value="C:nucleus"/>
    <property type="evidence" value="ECO:0007669"/>
    <property type="project" value="TreeGrafter"/>
</dbReference>
<proteinExistence type="inferred from homology"/>
<dbReference type="KEGG" id="adl:AURDEDRAFT_65177"/>
<feature type="domain" description="TLDc" evidence="5">
    <location>
        <begin position="128"/>
        <end position="335"/>
    </location>
</feature>
<dbReference type="Pfam" id="PF07534">
    <property type="entry name" value="TLD"/>
    <property type="match status" value="1"/>
</dbReference>
<reference evidence="7" key="1">
    <citation type="journal article" date="2012" name="Science">
        <title>The Paleozoic origin of enzymatic lignin decomposition reconstructed from 31 fungal genomes.</title>
        <authorList>
            <person name="Floudas D."/>
            <person name="Binder M."/>
            <person name="Riley R."/>
            <person name="Barry K."/>
            <person name="Blanchette R.A."/>
            <person name="Henrissat B."/>
            <person name="Martinez A.T."/>
            <person name="Otillar R."/>
            <person name="Spatafora J.W."/>
            <person name="Yadav J.S."/>
            <person name="Aerts A."/>
            <person name="Benoit I."/>
            <person name="Boyd A."/>
            <person name="Carlson A."/>
            <person name="Copeland A."/>
            <person name="Coutinho P.M."/>
            <person name="de Vries R.P."/>
            <person name="Ferreira P."/>
            <person name="Findley K."/>
            <person name="Foster B."/>
            <person name="Gaskell J."/>
            <person name="Glotzer D."/>
            <person name="Gorecki P."/>
            <person name="Heitman J."/>
            <person name="Hesse C."/>
            <person name="Hori C."/>
            <person name="Igarashi K."/>
            <person name="Jurgens J.A."/>
            <person name="Kallen N."/>
            <person name="Kersten P."/>
            <person name="Kohler A."/>
            <person name="Kuees U."/>
            <person name="Kumar T.K.A."/>
            <person name="Kuo A."/>
            <person name="LaButti K."/>
            <person name="Larrondo L.F."/>
            <person name="Lindquist E."/>
            <person name="Ling A."/>
            <person name="Lombard V."/>
            <person name="Lucas S."/>
            <person name="Lundell T."/>
            <person name="Martin R."/>
            <person name="McLaughlin D.J."/>
            <person name="Morgenstern I."/>
            <person name="Morin E."/>
            <person name="Murat C."/>
            <person name="Nagy L.G."/>
            <person name="Nolan M."/>
            <person name="Ohm R.A."/>
            <person name="Patyshakuliyeva A."/>
            <person name="Rokas A."/>
            <person name="Ruiz-Duenas F.J."/>
            <person name="Sabat G."/>
            <person name="Salamov A."/>
            <person name="Samejima M."/>
            <person name="Schmutz J."/>
            <person name="Slot J.C."/>
            <person name="St John F."/>
            <person name="Stenlid J."/>
            <person name="Sun H."/>
            <person name="Sun S."/>
            <person name="Syed K."/>
            <person name="Tsang A."/>
            <person name="Wiebenga A."/>
            <person name="Young D."/>
            <person name="Pisabarro A."/>
            <person name="Eastwood D.C."/>
            <person name="Martin F."/>
            <person name="Cullen D."/>
            <person name="Grigoriev I.V."/>
            <person name="Hibbett D.S."/>
        </authorList>
    </citation>
    <scope>NUCLEOTIDE SEQUENCE [LARGE SCALE GENOMIC DNA]</scope>
    <source>
        <strain evidence="7">TFB10046</strain>
    </source>
</reference>
<evidence type="ECO:0000259" key="5">
    <source>
        <dbReference type="PROSITE" id="PS51886"/>
    </source>
</evidence>
<protein>
    <recommendedName>
        <fullName evidence="4">Oxidation resistance protein 1</fullName>
    </recommendedName>
</protein>
<dbReference type="SMART" id="SM00584">
    <property type="entry name" value="TLDc"/>
    <property type="match status" value="1"/>
</dbReference>
<keyword evidence="3" id="KW-0496">Mitochondrion</keyword>
<dbReference type="InParanoid" id="J0D3D7"/>
<dbReference type="GO" id="GO:0005739">
    <property type="term" value="C:mitochondrion"/>
    <property type="evidence" value="ECO:0007669"/>
    <property type="project" value="UniProtKB-SubCell"/>
</dbReference>
<comment type="similarity">
    <text evidence="2">Belongs to the OXR1 family.</text>
</comment>
<evidence type="ECO:0000313" key="6">
    <source>
        <dbReference type="EMBL" id="EJD44611.1"/>
    </source>
</evidence>
<evidence type="ECO:0000256" key="2">
    <source>
        <dbReference type="ARBA" id="ARBA00009540"/>
    </source>
</evidence>
<evidence type="ECO:0000313" key="7">
    <source>
        <dbReference type="Proteomes" id="UP000006514"/>
    </source>
</evidence>
<gene>
    <name evidence="6" type="ORF">AURDEDRAFT_65177</name>
</gene>
<dbReference type="eggNOG" id="KOG2372">
    <property type="taxonomic scope" value="Eukaryota"/>
</dbReference>
<keyword evidence="7" id="KW-1185">Reference proteome</keyword>
<dbReference type="AlphaFoldDB" id="J0D3D7"/>
<dbReference type="InterPro" id="IPR006571">
    <property type="entry name" value="TLDc_dom"/>
</dbReference>
<evidence type="ECO:0000256" key="1">
    <source>
        <dbReference type="ARBA" id="ARBA00004173"/>
    </source>
</evidence>
<dbReference type="EMBL" id="JH687770">
    <property type="protein sequence ID" value="EJD44611.1"/>
    <property type="molecule type" value="Genomic_DNA"/>
</dbReference>
<comment type="subcellular location">
    <subcellularLocation>
        <location evidence="1">Mitochondrion</location>
    </subcellularLocation>
</comment>
<organism evidence="6 7">
    <name type="scientific">Auricularia subglabra (strain TFB-10046 / SS5)</name>
    <name type="common">White-rot fungus</name>
    <name type="synonym">Auricularia delicata (strain TFB10046)</name>
    <dbReference type="NCBI Taxonomy" id="717982"/>
    <lineage>
        <taxon>Eukaryota</taxon>
        <taxon>Fungi</taxon>
        <taxon>Dikarya</taxon>
        <taxon>Basidiomycota</taxon>
        <taxon>Agaricomycotina</taxon>
        <taxon>Agaricomycetes</taxon>
        <taxon>Auriculariales</taxon>
        <taxon>Auriculariaceae</taxon>
        <taxon>Auricularia</taxon>
    </lineage>
</organism>
<evidence type="ECO:0000256" key="4">
    <source>
        <dbReference type="ARBA" id="ARBA00040604"/>
    </source>
</evidence>
<dbReference type="PANTHER" id="PTHR23354">
    <property type="entry name" value="NUCLEOLAR PROTEIN 7/ESTROGEN RECEPTOR COACTIVATOR-RELATED"/>
    <property type="match status" value="1"/>
</dbReference>